<organism evidence="3 4">
    <name type="scientific">Pelobates cultripes</name>
    <name type="common">Western spadefoot toad</name>
    <dbReference type="NCBI Taxonomy" id="61616"/>
    <lineage>
        <taxon>Eukaryota</taxon>
        <taxon>Metazoa</taxon>
        <taxon>Chordata</taxon>
        <taxon>Craniata</taxon>
        <taxon>Vertebrata</taxon>
        <taxon>Euteleostomi</taxon>
        <taxon>Amphibia</taxon>
        <taxon>Batrachia</taxon>
        <taxon>Anura</taxon>
        <taxon>Pelobatoidea</taxon>
        <taxon>Pelobatidae</taxon>
        <taxon>Pelobates</taxon>
    </lineage>
</organism>
<feature type="region of interest" description="Disordered" evidence="2">
    <location>
        <begin position="1"/>
        <end position="54"/>
    </location>
</feature>
<evidence type="ECO:0000313" key="3">
    <source>
        <dbReference type="EMBL" id="CAH2219662.1"/>
    </source>
</evidence>
<dbReference type="AlphaFoldDB" id="A0AAD1VIE0"/>
<sequence>MSHTKSKRASKKQDKLLFFSTKQGQTRGAAIQEESQDGAETDGAQGTHNEAAGHILTTEGMQAMFDDMEAKLQNTLQRSFTDLRTDIHKLSSRTSDLENQMEVQSEAHNHLSSKVEEVWDRLQDYEAKIADLEDRARRSNLRLRNVPET</sequence>
<gene>
    <name evidence="3" type="ORF">PECUL_23A001641</name>
</gene>
<dbReference type="EMBL" id="OW240912">
    <property type="protein sequence ID" value="CAH2219662.1"/>
    <property type="molecule type" value="Genomic_DNA"/>
</dbReference>
<evidence type="ECO:0000256" key="1">
    <source>
        <dbReference type="SAM" id="Coils"/>
    </source>
</evidence>
<accession>A0AAD1VIE0</accession>
<keyword evidence="4" id="KW-1185">Reference proteome</keyword>
<feature type="compositionally biased region" description="Basic residues" evidence="2">
    <location>
        <begin position="1"/>
        <end position="10"/>
    </location>
</feature>
<reference evidence="3" key="1">
    <citation type="submission" date="2022-03" db="EMBL/GenBank/DDBJ databases">
        <authorList>
            <person name="Alioto T."/>
            <person name="Alioto T."/>
            <person name="Gomez Garrido J."/>
        </authorList>
    </citation>
    <scope>NUCLEOTIDE SEQUENCE</scope>
</reference>
<evidence type="ECO:0000313" key="4">
    <source>
        <dbReference type="Proteomes" id="UP001295444"/>
    </source>
</evidence>
<name>A0AAD1VIE0_PELCU</name>
<keyword evidence="1" id="KW-0175">Coiled coil</keyword>
<feature type="coiled-coil region" evidence="1">
    <location>
        <begin position="115"/>
        <end position="142"/>
    </location>
</feature>
<dbReference type="Proteomes" id="UP001295444">
    <property type="component" value="Chromosome 01"/>
</dbReference>
<evidence type="ECO:0000256" key="2">
    <source>
        <dbReference type="SAM" id="MobiDB-lite"/>
    </source>
</evidence>
<protein>
    <submittedName>
        <fullName evidence="3">Uncharacterized protein</fullName>
    </submittedName>
</protein>
<proteinExistence type="predicted"/>